<organism evidence="3 4">
    <name type="scientific">Exophiala viscosa</name>
    <dbReference type="NCBI Taxonomy" id="2486360"/>
    <lineage>
        <taxon>Eukaryota</taxon>
        <taxon>Fungi</taxon>
        <taxon>Dikarya</taxon>
        <taxon>Ascomycota</taxon>
        <taxon>Pezizomycotina</taxon>
        <taxon>Eurotiomycetes</taxon>
        <taxon>Chaetothyriomycetidae</taxon>
        <taxon>Chaetothyriales</taxon>
        <taxon>Herpotrichiellaceae</taxon>
        <taxon>Exophiala</taxon>
    </lineage>
</organism>
<dbReference type="InterPro" id="IPR011333">
    <property type="entry name" value="SKP1/BTB/POZ_sf"/>
</dbReference>
<evidence type="ECO:0000259" key="2">
    <source>
        <dbReference type="PROSITE" id="PS50097"/>
    </source>
</evidence>
<comment type="caution">
    <text evidence="3">The sequence shown here is derived from an EMBL/GenBank/DDBJ whole genome shotgun (WGS) entry which is preliminary data.</text>
</comment>
<keyword evidence="4" id="KW-1185">Reference proteome</keyword>
<dbReference type="EMBL" id="MU404350">
    <property type="protein sequence ID" value="KAI1618908.1"/>
    <property type="molecule type" value="Genomic_DNA"/>
</dbReference>
<dbReference type="PANTHER" id="PTHR47843">
    <property type="entry name" value="BTB DOMAIN-CONTAINING PROTEIN-RELATED"/>
    <property type="match status" value="1"/>
</dbReference>
<evidence type="ECO:0000313" key="3">
    <source>
        <dbReference type="EMBL" id="KAI1618908.1"/>
    </source>
</evidence>
<proteinExistence type="predicted"/>
<dbReference type="PANTHER" id="PTHR47843:SF5">
    <property type="entry name" value="BTB_POZ DOMAIN PROTEIN"/>
    <property type="match status" value="1"/>
</dbReference>
<reference evidence="3" key="1">
    <citation type="journal article" date="2022" name="bioRxiv">
        <title>Deciphering the potential niche of two novel black yeast fungi from a biological soil crust based on their genomes, phenotypes, and melanin regulation.</title>
        <authorList>
            <consortium name="DOE Joint Genome Institute"/>
            <person name="Carr E.C."/>
            <person name="Barton Q."/>
            <person name="Grambo S."/>
            <person name="Sullivan M."/>
            <person name="Renfro C.M."/>
            <person name="Kuo A."/>
            <person name="Pangilinan J."/>
            <person name="Lipzen A."/>
            <person name="Keymanesh K."/>
            <person name="Savage E."/>
            <person name="Barry K."/>
            <person name="Grigoriev I.V."/>
            <person name="Riekhof W.R."/>
            <person name="Harris S.S."/>
        </authorList>
    </citation>
    <scope>NUCLEOTIDE SEQUENCE</scope>
    <source>
        <strain evidence="3">JF 03-4F</strain>
    </source>
</reference>
<feature type="coiled-coil region" evidence="1">
    <location>
        <begin position="261"/>
        <end position="412"/>
    </location>
</feature>
<name>A0AAN6IIN4_9EURO</name>
<dbReference type="PROSITE" id="PS50097">
    <property type="entry name" value="BTB"/>
    <property type="match status" value="1"/>
</dbReference>
<gene>
    <name evidence="3" type="ORF">EDD36DRAFT_460546</name>
</gene>
<dbReference type="Proteomes" id="UP001203852">
    <property type="component" value="Unassembled WGS sequence"/>
</dbReference>
<dbReference type="CDD" id="cd18186">
    <property type="entry name" value="BTB_POZ_ZBTB_KLHL-like"/>
    <property type="match status" value="1"/>
</dbReference>
<dbReference type="InterPro" id="IPR000210">
    <property type="entry name" value="BTB/POZ_dom"/>
</dbReference>
<dbReference type="SUPFAM" id="SSF54695">
    <property type="entry name" value="POZ domain"/>
    <property type="match status" value="1"/>
</dbReference>
<protein>
    <recommendedName>
        <fullName evidence="2">BTB domain-containing protein</fullName>
    </recommendedName>
</protein>
<evidence type="ECO:0000313" key="4">
    <source>
        <dbReference type="Proteomes" id="UP001203852"/>
    </source>
</evidence>
<sequence>MRSLLNLLATGEGCDLVIICEGQFFFVHRAVVATHSPVLKSETAFSQFLGGEAYTLENVSPDAFRRILAFLYRGSISDHPRLFKTENNGILGTTPIELAKRFPNVNNFLATIGGGPGSVSKGDSTSTNLGSVTTEQKWAVLTSKQRLLNKPHDNSPCSSPTEVMAETEVYTAARMLQVVGLQDVALSKIMAWVEKELLKEAPLSEDLRLAADYMLRRERALVTPFLSLCTRYMPAVEQDATLVSLLTSLDPNTWQLLCSMRTQWTTENDQLKQDLLQQERRTRFLEASIKLNQSQEALFADELTSQIDKLGESLKASQENHKFAEAKIEGLNKNIQSQQNENLQLKAAKLGAKDANQPKPEPNSKVNEELRATNQKLRADLSSLRASQARLRDELENEKQLYQKLCTQYNESKSAIDRFRTAVNRNSSCNNCKRRWNIDIEHMGYNEIGIMCNGCWEMVWY</sequence>
<dbReference type="AlphaFoldDB" id="A0AAN6IIN4"/>
<dbReference type="Pfam" id="PF00651">
    <property type="entry name" value="BTB"/>
    <property type="match status" value="1"/>
</dbReference>
<feature type="domain" description="BTB" evidence="2">
    <location>
        <begin position="14"/>
        <end position="80"/>
    </location>
</feature>
<dbReference type="SMART" id="SM00225">
    <property type="entry name" value="BTB"/>
    <property type="match status" value="1"/>
</dbReference>
<dbReference type="Gene3D" id="3.30.710.10">
    <property type="entry name" value="Potassium Channel Kv1.1, Chain A"/>
    <property type="match status" value="1"/>
</dbReference>
<accession>A0AAN6IIN4</accession>
<keyword evidence="1" id="KW-0175">Coiled coil</keyword>
<evidence type="ECO:0000256" key="1">
    <source>
        <dbReference type="SAM" id="Coils"/>
    </source>
</evidence>